<dbReference type="SUPFAM" id="SSF51206">
    <property type="entry name" value="cAMP-binding domain-like"/>
    <property type="match status" value="1"/>
</dbReference>
<evidence type="ECO:0000313" key="6">
    <source>
        <dbReference type="Proteomes" id="UP001259572"/>
    </source>
</evidence>
<dbReference type="InterPro" id="IPR036390">
    <property type="entry name" value="WH_DNA-bd_sf"/>
</dbReference>
<dbReference type="RefSeq" id="WP_315726222.1">
    <property type="nucleotide sequence ID" value="NZ_JAVUPU010000004.1"/>
</dbReference>
<accession>A0ABU3Q7J8</accession>
<evidence type="ECO:0000256" key="1">
    <source>
        <dbReference type="ARBA" id="ARBA00023015"/>
    </source>
</evidence>
<dbReference type="Pfam" id="PF13545">
    <property type="entry name" value="HTH_Crp_2"/>
    <property type="match status" value="1"/>
</dbReference>
<gene>
    <name evidence="5" type="ORF">RQX22_10495</name>
</gene>
<keyword evidence="6" id="KW-1185">Reference proteome</keyword>
<dbReference type="Gene3D" id="2.60.120.10">
    <property type="entry name" value="Jelly Rolls"/>
    <property type="match status" value="1"/>
</dbReference>
<dbReference type="InterPro" id="IPR036388">
    <property type="entry name" value="WH-like_DNA-bd_sf"/>
</dbReference>
<evidence type="ECO:0000256" key="3">
    <source>
        <dbReference type="ARBA" id="ARBA00023163"/>
    </source>
</evidence>
<dbReference type="SUPFAM" id="SSF46785">
    <property type="entry name" value="Winged helix' DNA-binding domain"/>
    <property type="match status" value="1"/>
</dbReference>
<evidence type="ECO:0000256" key="2">
    <source>
        <dbReference type="ARBA" id="ARBA00023125"/>
    </source>
</evidence>
<keyword evidence="3" id="KW-0804">Transcription</keyword>
<name>A0ABU3Q7J8_9SPHN</name>
<keyword evidence="2" id="KW-0238">DNA-binding</keyword>
<dbReference type="EMBL" id="JAVUPU010000004">
    <property type="protein sequence ID" value="MDT9599377.1"/>
    <property type="molecule type" value="Genomic_DNA"/>
</dbReference>
<sequence>MLPDQSFTRNAILSSLLPADWTLLQPHLQRIELSRGFEFFAADTPVEHVYFLEGGVASIVCECGGEEVEVGLVGREGFTASFMLMGTDRSPDKSFVQIDDSTALRIGADRLAEMVAESASLRARLLLFNHVLSVQCARTAAANASAEIPQRLARWLLMCHDRVGGDVLNLTHEFMSMMLAVRRAGVTVTLHLLEGVGAISARRGEVTIRNRGKLEDMAGEIYGVPEAEYRRLLGPLA</sequence>
<keyword evidence="1" id="KW-0805">Transcription regulation</keyword>
<dbReference type="InterPro" id="IPR018490">
    <property type="entry name" value="cNMP-bd_dom_sf"/>
</dbReference>
<evidence type="ECO:0000313" key="5">
    <source>
        <dbReference type="EMBL" id="MDT9599377.1"/>
    </source>
</evidence>
<dbReference type="Proteomes" id="UP001259572">
    <property type="component" value="Unassembled WGS sequence"/>
</dbReference>
<reference evidence="5 6" key="1">
    <citation type="submission" date="2023-05" db="EMBL/GenBank/DDBJ databases">
        <authorList>
            <person name="Guo Y."/>
        </authorList>
    </citation>
    <scope>NUCLEOTIDE SEQUENCE [LARGE SCALE GENOMIC DNA]</scope>
    <source>
        <strain evidence="5 6">GR2756</strain>
    </source>
</reference>
<organism evidence="5 6">
    <name type="scientific">Sphingosinicella rhizophila</name>
    <dbReference type="NCBI Taxonomy" id="3050082"/>
    <lineage>
        <taxon>Bacteria</taxon>
        <taxon>Pseudomonadati</taxon>
        <taxon>Pseudomonadota</taxon>
        <taxon>Alphaproteobacteria</taxon>
        <taxon>Sphingomonadales</taxon>
        <taxon>Sphingosinicellaceae</taxon>
        <taxon>Sphingosinicella</taxon>
    </lineage>
</organism>
<dbReference type="InterPro" id="IPR012318">
    <property type="entry name" value="HTH_CRP"/>
</dbReference>
<dbReference type="InterPro" id="IPR014710">
    <property type="entry name" value="RmlC-like_jellyroll"/>
</dbReference>
<feature type="domain" description="HTH crp-type" evidence="4">
    <location>
        <begin position="150"/>
        <end position="216"/>
    </location>
</feature>
<evidence type="ECO:0000259" key="4">
    <source>
        <dbReference type="Pfam" id="PF13545"/>
    </source>
</evidence>
<dbReference type="Gene3D" id="1.10.10.10">
    <property type="entry name" value="Winged helix-like DNA-binding domain superfamily/Winged helix DNA-binding domain"/>
    <property type="match status" value="1"/>
</dbReference>
<proteinExistence type="predicted"/>
<comment type="caution">
    <text evidence="5">The sequence shown here is derived from an EMBL/GenBank/DDBJ whole genome shotgun (WGS) entry which is preliminary data.</text>
</comment>
<protein>
    <submittedName>
        <fullName evidence="5">Crp/Fnr family transcriptional regulator</fullName>
    </submittedName>
</protein>